<organism evidence="6">
    <name type="scientific">Perkinsus marinus (strain ATCC 50983 / TXsc)</name>
    <dbReference type="NCBI Taxonomy" id="423536"/>
    <lineage>
        <taxon>Eukaryota</taxon>
        <taxon>Sar</taxon>
        <taxon>Alveolata</taxon>
        <taxon>Perkinsozoa</taxon>
        <taxon>Perkinsea</taxon>
        <taxon>Perkinsida</taxon>
        <taxon>Perkinsidae</taxon>
        <taxon>Perkinsus</taxon>
    </lineage>
</organism>
<dbReference type="PANTHER" id="PTHR10827:SF85">
    <property type="entry name" value="CALCIUM-BINDING PROTEIN"/>
    <property type="match status" value="1"/>
</dbReference>
<accession>C5KH57</accession>
<feature type="domain" description="EF-hand" evidence="4">
    <location>
        <begin position="55"/>
        <end position="91"/>
    </location>
</feature>
<dbReference type="AlphaFoldDB" id="C5KH57"/>
<feature type="domain" description="EF-hand" evidence="4">
    <location>
        <begin position="139"/>
        <end position="174"/>
    </location>
</feature>
<dbReference type="OrthoDB" id="26525at2759"/>
<dbReference type="GO" id="GO:0005509">
    <property type="term" value="F:calcium ion binding"/>
    <property type="evidence" value="ECO:0007669"/>
    <property type="project" value="InterPro"/>
</dbReference>
<dbReference type="Gene3D" id="1.10.238.10">
    <property type="entry name" value="EF-hand"/>
    <property type="match status" value="2"/>
</dbReference>
<dbReference type="GeneID" id="9060755"/>
<dbReference type="Proteomes" id="UP000007800">
    <property type="component" value="Unassembled WGS sequence"/>
</dbReference>
<keyword evidence="3" id="KW-0732">Signal</keyword>
<evidence type="ECO:0000313" key="6">
    <source>
        <dbReference type="Proteomes" id="UP000007800"/>
    </source>
</evidence>
<dbReference type="PROSITE" id="PS00018">
    <property type="entry name" value="EF_HAND_1"/>
    <property type="match status" value="4"/>
</dbReference>
<keyword evidence="1" id="KW-0106">Calcium</keyword>
<feature type="region of interest" description="Disordered" evidence="2">
    <location>
        <begin position="299"/>
        <end position="333"/>
    </location>
</feature>
<evidence type="ECO:0000256" key="3">
    <source>
        <dbReference type="SAM" id="SignalP"/>
    </source>
</evidence>
<dbReference type="InParanoid" id="C5KH57"/>
<evidence type="ECO:0000256" key="1">
    <source>
        <dbReference type="ARBA" id="ARBA00022837"/>
    </source>
</evidence>
<evidence type="ECO:0000259" key="4">
    <source>
        <dbReference type="PROSITE" id="PS50222"/>
    </source>
</evidence>
<gene>
    <name evidence="5" type="ORF">Pmar_PMAR003376</name>
</gene>
<dbReference type="Pfam" id="PF13499">
    <property type="entry name" value="EF-hand_7"/>
    <property type="match status" value="2"/>
</dbReference>
<dbReference type="RefSeq" id="XP_002784123.1">
    <property type="nucleotide sequence ID" value="XM_002784077.1"/>
</dbReference>
<dbReference type="PROSITE" id="PS50222">
    <property type="entry name" value="EF_HAND_2"/>
    <property type="match status" value="4"/>
</dbReference>
<dbReference type="InterPro" id="IPR002048">
    <property type="entry name" value="EF_hand_dom"/>
</dbReference>
<name>C5KH57_PERM5</name>
<feature type="domain" description="EF-hand" evidence="4">
    <location>
        <begin position="245"/>
        <end position="280"/>
    </location>
</feature>
<dbReference type="SMART" id="SM00054">
    <property type="entry name" value="EFh"/>
    <property type="match status" value="5"/>
</dbReference>
<feature type="domain" description="EF-hand" evidence="4">
    <location>
        <begin position="104"/>
        <end position="127"/>
    </location>
</feature>
<dbReference type="SUPFAM" id="SSF47473">
    <property type="entry name" value="EF-hand"/>
    <property type="match status" value="2"/>
</dbReference>
<feature type="compositionally biased region" description="Acidic residues" evidence="2">
    <location>
        <begin position="301"/>
        <end position="310"/>
    </location>
</feature>
<sequence>MHFVRLSFFIGCYLLLGRATAEEDLSDEDWDAEIGEDETFDGDYNDYMMGGMRPLEKDQILTLFEKHLDIDEDGLVTLEEMGEVTRKTARLEFRQQIEADKSSFDTDGDGAVSLEELLALYDLGEGGPSGELRQQWIEANTHSLEKLFRVGDVDSDGHLSFDEFVSFFIPTPGSDLAETVVVTDFTYRDLNQDGKLDANEALKEKHGADDAGEVEGSEFRKYDADGDGYWSLEEFEVYSRDLESAHLEPGRNLLELIDGDGDGKISMEELEEALEDMEKFTSLRAHPFIQSLTVLLLPEDPIGDEGEEGAENIGDAAETGHPEDPDDEEDADL</sequence>
<dbReference type="PANTHER" id="PTHR10827">
    <property type="entry name" value="RETICULOCALBIN"/>
    <property type="match status" value="1"/>
</dbReference>
<feature type="compositionally biased region" description="Acidic residues" evidence="2">
    <location>
        <begin position="324"/>
        <end position="333"/>
    </location>
</feature>
<dbReference type="FunCoup" id="C5KH57">
    <property type="interactions" value="14"/>
</dbReference>
<dbReference type="EMBL" id="GG673069">
    <property type="protein sequence ID" value="EER15919.1"/>
    <property type="molecule type" value="Genomic_DNA"/>
</dbReference>
<keyword evidence="6" id="KW-1185">Reference proteome</keyword>
<dbReference type="OMA" id="TWEEYNM"/>
<evidence type="ECO:0000256" key="2">
    <source>
        <dbReference type="SAM" id="MobiDB-lite"/>
    </source>
</evidence>
<feature type="signal peptide" evidence="3">
    <location>
        <begin position="1"/>
        <end position="21"/>
    </location>
</feature>
<reference evidence="5 6" key="1">
    <citation type="submission" date="2008-07" db="EMBL/GenBank/DDBJ databases">
        <authorList>
            <person name="El-Sayed N."/>
            <person name="Caler E."/>
            <person name="Inman J."/>
            <person name="Amedeo P."/>
            <person name="Hass B."/>
            <person name="Wortman J."/>
        </authorList>
    </citation>
    <scope>NUCLEOTIDE SEQUENCE [LARGE SCALE GENOMIC DNA]</scope>
    <source>
        <strain evidence="6">ATCC 50983 / TXsc</strain>
    </source>
</reference>
<feature type="chain" id="PRO_5002954362" evidence="3">
    <location>
        <begin position="22"/>
        <end position="333"/>
    </location>
</feature>
<dbReference type="InterPro" id="IPR018247">
    <property type="entry name" value="EF_Hand_1_Ca_BS"/>
</dbReference>
<protein>
    <submittedName>
        <fullName evidence="5">Membrane-associated calcium-binding protein, putative</fullName>
    </submittedName>
</protein>
<evidence type="ECO:0000313" key="5">
    <source>
        <dbReference type="EMBL" id="EER15919.1"/>
    </source>
</evidence>
<dbReference type="InterPro" id="IPR011992">
    <property type="entry name" value="EF-hand-dom_pair"/>
</dbReference>
<proteinExistence type="predicted"/>